<accession>A0A0A7EBE8</accession>
<reference evidence="1 2" key="1">
    <citation type="submission" date="2014-11" db="EMBL/GenBank/DDBJ databases">
        <title>Complete Genome Sequence of Pseudoalteromonas sp. Strain OCN003 Isolated from Kaneohe Bay, Oahu, Hawaii.</title>
        <authorList>
            <person name="Beurmann S."/>
            <person name="Videau P."/>
            <person name="Ushijima B."/>
            <person name="Smith A.M."/>
            <person name="Aeby G.S."/>
            <person name="Callahan S.M."/>
            <person name="Belcaid M."/>
        </authorList>
    </citation>
    <scope>NUCLEOTIDE SEQUENCE [LARGE SCALE GENOMIC DNA]</scope>
    <source>
        <strain evidence="1 2">OCN003</strain>
    </source>
</reference>
<sequence>MRELNALEICEVSGGSRGRFLKWLGEAIAGGMLYDQLKSAAESAWNADWDDLVMNVPISVNVQTKTVTLLIDKDKD</sequence>
<evidence type="ECO:0000313" key="2">
    <source>
        <dbReference type="Proteomes" id="UP000030341"/>
    </source>
</evidence>
<dbReference type="Proteomes" id="UP000030341">
    <property type="component" value="Chromosome 1"/>
</dbReference>
<proteinExistence type="predicted"/>
<organism evidence="1 2">
    <name type="scientific">Pseudoalteromonas piratica</name>
    <dbReference type="NCBI Taxonomy" id="1348114"/>
    <lineage>
        <taxon>Bacteria</taxon>
        <taxon>Pseudomonadati</taxon>
        <taxon>Pseudomonadota</taxon>
        <taxon>Gammaproteobacteria</taxon>
        <taxon>Alteromonadales</taxon>
        <taxon>Pseudoalteromonadaceae</taxon>
        <taxon>Pseudoalteromonas</taxon>
    </lineage>
</organism>
<evidence type="ECO:0000313" key="1">
    <source>
        <dbReference type="EMBL" id="AIY63945.1"/>
    </source>
</evidence>
<dbReference type="KEGG" id="pseo:OM33_01330"/>
<name>A0A0A7EBE8_9GAMM</name>
<protein>
    <submittedName>
        <fullName evidence="1">Uncharacterized protein</fullName>
    </submittedName>
</protein>
<dbReference type="HOGENOM" id="CLU_2651797_0_0_6"/>
<dbReference type="AlphaFoldDB" id="A0A0A7EBE8"/>
<dbReference type="RefSeq" id="WP_038637728.1">
    <property type="nucleotide sequence ID" value="NZ_CP009888.1"/>
</dbReference>
<dbReference type="EMBL" id="CP009888">
    <property type="protein sequence ID" value="AIY63945.1"/>
    <property type="molecule type" value="Genomic_DNA"/>
</dbReference>
<gene>
    <name evidence="1" type="ORF">OM33_01330</name>
</gene>
<keyword evidence="2" id="KW-1185">Reference proteome</keyword>